<protein>
    <recommendedName>
        <fullName evidence="8">Phosphate-specific transport system accessory protein PhoU</fullName>
    </recommendedName>
</protein>
<dbReference type="GO" id="GO:0006817">
    <property type="term" value="P:phosphate ion transport"/>
    <property type="evidence" value="ECO:0007669"/>
    <property type="project" value="UniProtKB-KW"/>
</dbReference>
<evidence type="ECO:0000256" key="1">
    <source>
        <dbReference type="ARBA" id="ARBA00004496"/>
    </source>
</evidence>
<evidence type="ECO:0000256" key="6">
    <source>
        <dbReference type="ARBA" id="ARBA00022592"/>
    </source>
</evidence>
<evidence type="ECO:0000256" key="8">
    <source>
        <dbReference type="PIRNR" id="PIRNR003107"/>
    </source>
</evidence>
<dbReference type="PANTHER" id="PTHR42930">
    <property type="entry name" value="PHOSPHATE-SPECIFIC TRANSPORT SYSTEM ACCESSORY PROTEIN PHOU"/>
    <property type="match status" value="1"/>
</dbReference>
<dbReference type="Pfam" id="PF01895">
    <property type="entry name" value="PhoU"/>
    <property type="match status" value="2"/>
</dbReference>
<dbReference type="GO" id="GO:0045936">
    <property type="term" value="P:negative regulation of phosphate metabolic process"/>
    <property type="evidence" value="ECO:0007669"/>
    <property type="project" value="InterPro"/>
</dbReference>
<proteinExistence type="inferred from homology"/>
<comment type="similarity">
    <text evidence="2 8">Belongs to the PhoU family.</text>
</comment>
<feature type="domain" description="PhoU" evidence="9">
    <location>
        <begin position="20"/>
        <end position="106"/>
    </location>
</feature>
<dbReference type="OrthoDB" id="9814256at2"/>
<dbReference type="InterPro" id="IPR038078">
    <property type="entry name" value="PhoU-like_sf"/>
</dbReference>
<dbReference type="Proteomes" id="UP000006055">
    <property type="component" value="Chromosome"/>
</dbReference>
<dbReference type="eggNOG" id="COG0704">
    <property type="taxonomic scope" value="Bacteria"/>
</dbReference>
<dbReference type="PANTHER" id="PTHR42930:SF3">
    <property type="entry name" value="PHOSPHATE-SPECIFIC TRANSPORT SYSTEM ACCESSORY PROTEIN PHOU"/>
    <property type="match status" value="1"/>
</dbReference>
<dbReference type="GO" id="GO:0005737">
    <property type="term" value="C:cytoplasm"/>
    <property type="evidence" value="ECO:0007669"/>
    <property type="project" value="UniProtKB-SubCell"/>
</dbReference>
<evidence type="ECO:0000256" key="2">
    <source>
        <dbReference type="ARBA" id="ARBA00008107"/>
    </source>
</evidence>
<dbReference type="HOGENOM" id="CLU_078518_3_0_7"/>
<sequence length="220" mass="25195">MSQARIRLGRKIEQIKRLVSSLGAQVVENVQHSMRAIQLRDTQLGRSVTEADFSIDRLELDLEEQCLEILALHQPVATDLRFIIGILKANHDLERIGDMAANIGRIAVDLAAEKSIQIPQDYFLMADETVRMLNKALDSLIDLNTSLAYEVLREDDNIDLTKHKLHREYEEKLSNQPENVRALTYVFLISRHLERIADHATNIAEDVIYIVTGHIRRHGR</sequence>
<dbReference type="RefSeq" id="WP_014809717.1">
    <property type="nucleotide sequence ID" value="NC_018025.1"/>
</dbReference>
<evidence type="ECO:0000256" key="3">
    <source>
        <dbReference type="ARBA" id="ARBA00011738"/>
    </source>
</evidence>
<dbReference type="NCBIfam" id="TIGR02135">
    <property type="entry name" value="phoU_full"/>
    <property type="match status" value="1"/>
</dbReference>
<comment type="subcellular location">
    <subcellularLocation>
        <location evidence="1 8">Cytoplasm</location>
    </subcellularLocation>
</comment>
<keyword evidence="11" id="KW-1185">Reference proteome</keyword>
<dbReference type="KEGG" id="dti:Desti_1864"/>
<dbReference type="InterPro" id="IPR028366">
    <property type="entry name" value="PhoU"/>
</dbReference>
<comment type="subunit">
    <text evidence="3 8">Homodimer.</text>
</comment>
<dbReference type="InterPro" id="IPR026022">
    <property type="entry name" value="PhoU_dom"/>
</dbReference>
<feature type="domain" description="PhoU" evidence="9">
    <location>
        <begin position="125"/>
        <end position="207"/>
    </location>
</feature>
<accession>I4C4T1</accession>
<dbReference type="FunFam" id="1.20.58.220:FF:000004">
    <property type="entry name" value="Phosphate-specific transport system accessory protein PhoU"/>
    <property type="match status" value="1"/>
</dbReference>
<dbReference type="SUPFAM" id="SSF109755">
    <property type="entry name" value="PhoU-like"/>
    <property type="match status" value="1"/>
</dbReference>
<reference evidence="11" key="1">
    <citation type="submission" date="2012-06" db="EMBL/GenBank/DDBJ databases">
        <title>Complete sequence of chromosome of Desulfomonile tiedjei DSM 6799.</title>
        <authorList>
            <person name="Lucas S."/>
            <person name="Copeland A."/>
            <person name="Lapidus A."/>
            <person name="Glavina del Rio T."/>
            <person name="Dalin E."/>
            <person name="Tice H."/>
            <person name="Bruce D."/>
            <person name="Goodwin L."/>
            <person name="Pitluck S."/>
            <person name="Peters L."/>
            <person name="Ovchinnikova G."/>
            <person name="Zeytun A."/>
            <person name="Lu M."/>
            <person name="Kyrpides N."/>
            <person name="Mavromatis K."/>
            <person name="Ivanova N."/>
            <person name="Brettin T."/>
            <person name="Detter J.C."/>
            <person name="Han C."/>
            <person name="Larimer F."/>
            <person name="Land M."/>
            <person name="Hauser L."/>
            <person name="Markowitz V."/>
            <person name="Cheng J.-F."/>
            <person name="Hugenholtz P."/>
            <person name="Woyke T."/>
            <person name="Wu D."/>
            <person name="Spring S."/>
            <person name="Schroeder M."/>
            <person name="Brambilla E."/>
            <person name="Klenk H.-P."/>
            <person name="Eisen J.A."/>
        </authorList>
    </citation>
    <scope>NUCLEOTIDE SEQUENCE [LARGE SCALE GENOMIC DNA]</scope>
    <source>
        <strain evidence="11">ATCC 49306 / DSM 6799 / DCB-1</strain>
    </source>
</reference>
<dbReference type="EMBL" id="CP003360">
    <property type="protein sequence ID" value="AFM24572.1"/>
    <property type="molecule type" value="Genomic_DNA"/>
</dbReference>
<name>I4C4T1_DESTA</name>
<comment type="function">
    <text evidence="7 8">Plays a role in the regulation of phosphate uptake.</text>
</comment>
<keyword evidence="6 8" id="KW-0592">Phosphate transport</keyword>
<evidence type="ECO:0000256" key="5">
    <source>
        <dbReference type="ARBA" id="ARBA00022490"/>
    </source>
</evidence>
<keyword evidence="4 8" id="KW-0813">Transport</keyword>
<evidence type="ECO:0000256" key="7">
    <source>
        <dbReference type="ARBA" id="ARBA00056181"/>
    </source>
</evidence>
<evidence type="ECO:0000313" key="11">
    <source>
        <dbReference type="Proteomes" id="UP000006055"/>
    </source>
</evidence>
<keyword evidence="5 8" id="KW-0963">Cytoplasm</keyword>
<dbReference type="STRING" id="706587.Desti_1864"/>
<evidence type="ECO:0000313" key="10">
    <source>
        <dbReference type="EMBL" id="AFM24572.1"/>
    </source>
</evidence>
<evidence type="ECO:0000259" key="9">
    <source>
        <dbReference type="Pfam" id="PF01895"/>
    </source>
</evidence>
<dbReference type="PATRIC" id="fig|706587.4.peg.2140"/>
<organism evidence="10 11">
    <name type="scientific">Desulfomonile tiedjei (strain ATCC 49306 / DSM 6799 / DCB-1)</name>
    <dbReference type="NCBI Taxonomy" id="706587"/>
    <lineage>
        <taxon>Bacteria</taxon>
        <taxon>Pseudomonadati</taxon>
        <taxon>Thermodesulfobacteriota</taxon>
        <taxon>Desulfomonilia</taxon>
        <taxon>Desulfomonilales</taxon>
        <taxon>Desulfomonilaceae</taxon>
        <taxon>Desulfomonile</taxon>
    </lineage>
</organism>
<evidence type="ECO:0000256" key="4">
    <source>
        <dbReference type="ARBA" id="ARBA00022448"/>
    </source>
</evidence>
<dbReference type="AlphaFoldDB" id="I4C4T1"/>
<gene>
    <name evidence="10" type="ordered locus">Desti_1864</name>
</gene>
<dbReference type="PIRSF" id="PIRSF003107">
    <property type="entry name" value="PhoU"/>
    <property type="match status" value="1"/>
</dbReference>
<dbReference type="Gene3D" id="1.20.58.220">
    <property type="entry name" value="Phosphate transport system protein phou homolog 2, domain 2"/>
    <property type="match status" value="1"/>
</dbReference>
<dbReference type="GO" id="GO:0030643">
    <property type="term" value="P:intracellular phosphate ion homeostasis"/>
    <property type="evidence" value="ECO:0007669"/>
    <property type="project" value="InterPro"/>
</dbReference>